<dbReference type="InterPro" id="IPR001753">
    <property type="entry name" value="Enoyl-CoA_hydra/iso"/>
</dbReference>
<organism evidence="5 6">
    <name type="scientific">Sphingobium indicum BiD32</name>
    <dbReference type="NCBI Taxonomy" id="1301087"/>
    <lineage>
        <taxon>Bacteria</taxon>
        <taxon>Pseudomonadati</taxon>
        <taxon>Pseudomonadota</taxon>
        <taxon>Alphaproteobacteria</taxon>
        <taxon>Sphingomonadales</taxon>
        <taxon>Sphingomonadaceae</taxon>
        <taxon>Sphingobium</taxon>
    </lineage>
</organism>
<dbReference type="EMBL" id="CAVK010000030">
    <property type="protein sequence ID" value="CCW16262.1"/>
    <property type="molecule type" value="Genomic_DNA"/>
</dbReference>
<comment type="similarity">
    <text evidence="1 4">Belongs to the enoyl-CoA hydratase/isomerase family.</text>
</comment>
<evidence type="ECO:0000256" key="1">
    <source>
        <dbReference type="ARBA" id="ARBA00005254"/>
    </source>
</evidence>
<keyword evidence="2" id="KW-0443">Lipid metabolism</keyword>
<dbReference type="PANTHER" id="PTHR11941:SF169">
    <property type="entry name" value="(7AS)-7A-METHYL-1,5-DIOXO-2,3,5,6,7,7A-HEXAHYDRO-1H-INDENE-CARBOXYL-COA HYDROLASE"/>
    <property type="match status" value="1"/>
</dbReference>
<evidence type="ECO:0000313" key="6">
    <source>
        <dbReference type="Proteomes" id="UP000013201"/>
    </source>
</evidence>
<evidence type="ECO:0000313" key="5">
    <source>
        <dbReference type="EMBL" id="CCW16262.1"/>
    </source>
</evidence>
<dbReference type="Gene3D" id="3.90.226.10">
    <property type="entry name" value="2-enoyl-CoA Hydratase, Chain A, domain 1"/>
    <property type="match status" value="1"/>
</dbReference>
<dbReference type="OrthoDB" id="7225138at2"/>
<dbReference type="InterPro" id="IPR029045">
    <property type="entry name" value="ClpP/crotonase-like_dom_sf"/>
</dbReference>
<evidence type="ECO:0000256" key="4">
    <source>
        <dbReference type="RuleBase" id="RU003707"/>
    </source>
</evidence>
<dbReference type="Proteomes" id="UP000013201">
    <property type="component" value="Unassembled WGS sequence"/>
</dbReference>
<dbReference type="SUPFAM" id="SSF52096">
    <property type="entry name" value="ClpP/crotonase"/>
    <property type="match status" value="1"/>
</dbReference>
<reference evidence="5 6" key="1">
    <citation type="submission" date="2013-03" db="EMBL/GenBank/DDBJ databases">
        <authorList>
            <person name="Le V."/>
        </authorList>
    </citation>
    <scope>NUCLEOTIDE SEQUENCE [LARGE SCALE GENOMIC DNA]</scope>
    <source>
        <strain evidence="5 6">BiD32</strain>
    </source>
</reference>
<dbReference type="CDD" id="cd06558">
    <property type="entry name" value="crotonase-like"/>
    <property type="match status" value="1"/>
</dbReference>
<protein>
    <submittedName>
        <fullName evidence="5">Enoyl-CoA hydratase</fullName>
        <ecNumber evidence="5">4.2.1.17</ecNumber>
    </submittedName>
</protein>
<dbReference type="GO" id="GO:0004300">
    <property type="term" value="F:enoyl-CoA hydratase activity"/>
    <property type="evidence" value="ECO:0007669"/>
    <property type="project" value="UniProtKB-EC"/>
</dbReference>
<proteinExistence type="inferred from homology"/>
<evidence type="ECO:0000256" key="2">
    <source>
        <dbReference type="ARBA" id="ARBA00023098"/>
    </source>
</evidence>
<dbReference type="PROSITE" id="PS00166">
    <property type="entry name" value="ENOYL_COA_HYDRATASE"/>
    <property type="match status" value="1"/>
</dbReference>
<name>N1MKY9_9SPHN</name>
<sequence length="258" mass="29129">MAEELLYEKRGHVVILTLNRPERRNAMNRKLMHDLQKAWLRFKHDDDAWVAILWGGEGPTFCAGMDLKEFAETHHQQDDTEGPWWPDRWSPGDLEIFKPTIAAVNGQAAAGGCWLTTMCHLCVAADTAEFGITEPRWNIGGGDQIDIIRHVSLRHAIELTIYPRLVPAQRAYEMGLVNWVVPKGQELQKALEVADAILECGPAAVRAFIESYYRCYGMEHSNAVKLAGHIQKGLGAMEDAKEGPRAFAEKRRPNFKNR</sequence>
<keyword evidence="3 5" id="KW-0456">Lyase</keyword>
<dbReference type="Gene3D" id="1.10.12.10">
    <property type="entry name" value="Lyase 2-enoyl-coa Hydratase, Chain A, domain 2"/>
    <property type="match status" value="1"/>
</dbReference>
<evidence type="ECO:0000256" key="3">
    <source>
        <dbReference type="ARBA" id="ARBA00023239"/>
    </source>
</evidence>
<dbReference type="AlphaFoldDB" id="N1MKY9"/>
<accession>N1MKY9</accession>
<dbReference type="PANTHER" id="PTHR11941">
    <property type="entry name" value="ENOYL-COA HYDRATASE-RELATED"/>
    <property type="match status" value="1"/>
</dbReference>
<dbReference type="InterPro" id="IPR014748">
    <property type="entry name" value="Enoyl-CoA_hydra_C"/>
</dbReference>
<dbReference type="EC" id="4.2.1.17" evidence="5"/>
<dbReference type="Pfam" id="PF00378">
    <property type="entry name" value="ECH_1"/>
    <property type="match status" value="1"/>
</dbReference>
<reference evidence="6" key="2">
    <citation type="submission" date="2013-04" db="EMBL/GenBank/DDBJ databases">
        <title>Bisphenol A degrading Sphingobium sp. strain BiD32.</title>
        <authorList>
            <person name="Nielsen J.L."/>
            <person name="Zhou N.A."/>
            <person name="Kjeldal H."/>
        </authorList>
    </citation>
    <scope>NUCLEOTIDE SEQUENCE [LARGE SCALE GENOMIC DNA]</scope>
    <source>
        <strain evidence="6">BiD32</strain>
    </source>
</reference>
<gene>
    <name evidence="5" type="ORF">EBBID32_5950</name>
</gene>
<dbReference type="InterPro" id="IPR018376">
    <property type="entry name" value="Enoyl-CoA_hyd/isom_CS"/>
</dbReference>
<keyword evidence="6" id="KW-1185">Reference proteome</keyword>
<dbReference type="GO" id="GO:0006635">
    <property type="term" value="P:fatty acid beta-oxidation"/>
    <property type="evidence" value="ECO:0007669"/>
    <property type="project" value="TreeGrafter"/>
</dbReference>
<comment type="caution">
    <text evidence="5">The sequence shown here is derived from an EMBL/GenBank/DDBJ whole genome shotgun (WGS) entry which is preliminary data.</text>
</comment>